<organism evidence="2 3">
    <name type="scientific">Undibacterium pigrum</name>
    <dbReference type="NCBI Taxonomy" id="401470"/>
    <lineage>
        <taxon>Bacteria</taxon>
        <taxon>Pseudomonadati</taxon>
        <taxon>Pseudomonadota</taxon>
        <taxon>Betaproteobacteria</taxon>
        <taxon>Burkholderiales</taxon>
        <taxon>Oxalobacteraceae</taxon>
        <taxon>Undibacterium</taxon>
    </lineage>
</organism>
<protein>
    <recommendedName>
        <fullName evidence="4">MORN repeat protein</fullName>
    </recommendedName>
</protein>
<evidence type="ECO:0000313" key="3">
    <source>
        <dbReference type="Proteomes" id="UP000247792"/>
    </source>
</evidence>
<gene>
    <name evidence="2" type="ORF">DFR42_11420</name>
</gene>
<dbReference type="Proteomes" id="UP000247792">
    <property type="component" value="Unassembled WGS sequence"/>
</dbReference>
<dbReference type="RefSeq" id="WP_146218968.1">
    <property type="nucleotide sequence ID" value="NZ_QJKB01000014.1"/>
</dbReference>
<proteinExistence type="predicted"/>
<sequence>MLNKIFACASFCACSLFLTSLLLNDAFADAPLQAPKRTTFVSENKQYLLRSDPQLGTQAMDKNKKLLWKVTGWFRLAFISNDGEYCVTVYEGLNLIPRDYREDMIMLTFWKHGKLLRKLTLKDIVPDKSILQESASHYYWGNTTGINEQGKFGLERADGMRMYFDVRTGKLVDA</sequence>
<evidence type="ECO:0000256" key="1">
    <source>
        <dbReference type="SAM" id="SignalP"/>
    </source>
</evidence>
<reference evidence="2 3" key="1">
    <citation type="submission" date="2018-05" db="EMBL/GenBank/DDBJ databases">
        <title>Genomic Encyclopedia of Type Strains, Phase IV (KMG-IV): sequencing the most valuable type-strain genomes for metagenomic binning, comparative biology and taxonomic classification.</title>
        <authorList>
            <person name="Goeker M."/>
        </authorList>
    </citation>
    <scope>NUCLEOTIDE SEQUENCE [LARGE SCALE GENOMIC DNA]</scope>
    <source>
        <strain evidence="2 3">DSM 19792</strain>
    </source>
</reference>
<accession>A0A318ITY1</accession>
<name>A0A318ITY1_9BURK</name>
<feature type="chain" id="PRO_5016451535" description="MORN repeat protein" evidence="1">
    <location>
        <begin position="29"/>
        <end position="174"/>
    </location>
</feature>
<dbReference type="AlphaFoldDB" id="A0A318ITY1"/>
<feature type="signal peptide" evidence="1">
    <location>
        <begin position="1"/>
        <end position="28"/>
    </location>
</feature>
<evidence type="ECO:0000313" key="2">
    <source>
        <dbReference type="EMBL" id="PXX37861.1"/>
    </source>
</evidence>
<evidence type="ECO:0008006" key="4">
    <source>
        <dbReference type="Google" id="ProtNLM"/>
    </source>
</evidence>
<dbReference type="OrthoDB" id="9804184at2"/>
<dbReference type="EMBL" id="QJKB01000014">
    <property type="protein sequence ID" value="PXX37861.1"/>
    <property type="molecule type" value="Genomic_DNA"/>
</dbReference>
<comment type="caution">
    <text evidence="2">The sequence shown here is derived from an EMBL/GenBank/DDBJ whole genome shotgun (WGS) entry which is preliminary data.</text>
</comment>
<keyword evidence="3" id="KW-1185">Reference proteome</keyword>
<keyword evidence="1" id="KW-0732">Signal</keyword>